<gene>
    <name evidence="1" type="ORF">A2U01_0011064</name>
</gene>
<keyword evidence="2" id="KW-1185">Reference proteome</keyword>
<dbReference type="AlphaFoldDB" id="A0A392MT05"/>
<accession>A0A392MT05</accession>
<sequence length="172" mass="19163">PSDPFNRDLWIEATAEMGKCFASAHAVFQSSPSSSTAFFNKMLLSRVPVLVWICGDLIPSISLGFSFRFSLGYSFAVVLADDNPRPFTLFGGLKWTRIRHDRNRPLPLPGQITHGSRMSREILFPCTRNVGTIFPRICSRALAHRRIERSASLACRGGFAPRGAGELFKCTR</sequence>
<evidence type="ECO:0000313" key="2">
    <source>
        <dbReference type="Proteomes" id="UP000265520"/>
    </source>
</evidence>
<name>A0A392MT05_9FABA</name>
<evidence type="ECO:0000313" key="1">
    <source>
        <dbReference type="EMBL" id="MCH90155.1"/>
    </source>
</evidence>
<feature type="non-terminal residue" evidence="1">
    <location>
        <position position="1"/>
    </location>
</feature>
<dbReference type="EMBL" id="LXQA010017713">
    <property type="protein sequence ID" value="MCH90155.1"/>
    <property type="molecule type" value="Genomic_DNA"/>
</dbReference>
<proteinExistence type="predicted"/>
<protein>
    <submittedName>
        <fullName evidence="1">Uncharacterized protein</fullName>
    </submittedName>
</protein>
<reference evidence="1 2" key="1">
    <citation type="journal article" date="2018" name="Front. Plant Sci.">
        <title>Red Clover (Trifolium pratense) and Zigzag Clover (T. medium) - A Picture of Genomic Similarities and Differences.</title>
        <authorList>
            <person name="Dluhosova J."/>
            <person name="Istvanek J."/>
            <person name="Nedelnik J."/>
            <person name="Repkova J."/>
        </authorList>
    </citation>
    <scope>NUCLEOTIDE SEQUENCE [LARGE SCALE GENOMIC DNA]</scope>
    <source>
        <strain evidence="2">cv. 10/8</strain>
        <tissue evidence="1">Leaf</tissue>
    </source>
</reference>
<dbReference type="Proteomes" id="UP000265520">
    <property type="component" value="Unassembled WGS sequence"/>
</dbReference>
<organism evidence="1 2">
    <name type="scientific">Trifolium medium</name>
    <dbReference type="NCBI Taxonomy" id="97028"/>
    <lineage>
        <taxon>Eukaryota</taxon>
        <taxon>Viridiplantae</taxon>
        <taxon>Streptophyta</taxon>
        <taxon>Embryophyta</taxon>
        <taxon>Tracheophyta</taxon>
        <taxon>Spermatophyta</taxon>
        <taxon>Magnoliopsida</taxon>
        <taxon>eudicotyledons</taxon>
        <taxon>Gunneridae</taxon>
        <taxon>Pentapetalae</taxon>
        <taxon>rosids</taxon>
        <taxon>fabids</taxon>
        <taxon>Fabales</taxon>
        <taxon>Fabaceae</taxon>
        <taxon>Papilionoideae</taxon>
        <taxon>50 kb inversion clade</taxon>
        <taxon>NPAAA clade</taxon>
        <taxon>Hologalegina</taxon>
        <taxon>IRL clade</taxon>
        <taxon>Trifolieae</taxon>
        <taxon>Trifolium</taxon>
    </lineage>
</organism>
<comment type="caution">
    <text evidence="1">The sequence shown here is derived from an EMBL/GenBank/DDBJ whole genome shotgun (WGS) entry which is preliminary data.</text>
</comment>